<organism evidence="2 3">
    <name type="scientific">Mycoplasma mycoides subsp. mycoides</name>
    <dbReference type="NCBI Taxonomy" id="2103"/>
    <lineage>
        <taxon>Bacteria</taxon>
        <taxon>Bacillati</taxon>
        <taxon>Mycoplasmatota</taxon>
        <taxon>Mollicutes</taxon>
        <taxon>Mycoplasmataceae</taxon>
        <taxon>Mycoplasma</taxon>
    </lineage>
</organism>
<comment type="caution">
    <text evidence="2">The sequence shown here is derived from an EMBL/GenBank/DDBJ whole genome shotgun (WGS) entry which is preliminary data.</text>
</comment>
<evidence type="ECO:0000313" key="2">
    <source>
        <dbReference type="EMBL" id="KJQ46400.1"/>
    </source>
</evidence>
<feature type="transmembrane region" description="Helical" evidence="1">
    <location>
        <begin position="509"/>
        <end position="533"/>
    </location>
</feature>
<keyword evidence="1" id="KW-1133">Transmembrane helix</keyword>
<keyword evidence="1" id="KW-0472">Membrane</keyword>
<protein>
    <submittedName>
        <fullName evidence="2">Uncharacterized protein</fullName>
    </submittedName>
</protein>
<dbReference type="RefSeq" id="WP_015545331.1">
    <property type="nucleotide sequence ID" value="NZ_CP010267.1"/>
</dbReference>
<evidence type="ECO:0000313" key="3">
    <source>
        <dbReference type="Proteomes" id="UP000033624"/>
    </source>
</evidence>
<keyword evidence="1" id="KW-0812">Transmembrane</keyword>
<sequence>MKKVLSYFLIILIFFTSLFFINNKNQNQVNLTYNTQFNDNENNETNKNSIKEFLWGGKALRYFLYKNSTAQTNKSFNQFTDYLLTNFERVFEKRTKRNFYKQQYITELQSEEFKHAILSSILVTSAYGSTSPEEFFAESFSRYVSANEKQKNLTWYLLERFFTKTFYKLKQQNIGILPSNDKETNWKKIKNVIDSENDVKYKYELEPENHTLNSEYDRLNYFDLGYHTNQYGYNNGLYIFETINYIYKNTFASQISNLDFLNLDRSVWNGDEFAHYYGVNYDIFSDYMKLNLYKPKNIITTNSNDQFFKDFDQLDAYWKEKSKFNFGKSSAIQIKQNLENIWNSIPKPKTLNKDYFDLDKLKNNTVHLFNTLQKVTHNNLDNIFINLILTNDDRFKVNNNLLDPKIKGITSTSFSKNTLSSSYSYVLIKADSFNKAENQEQYDRSWFASNNQFQTLNHEFGHVLDSFLALNSFQTQLNKNTFSSLSFWADHQQANLYHGNIVISKNRNWSLYSIFIFGVIGINLVLLILYIGYDKIFKPKNKKTIVIK</sequence>
<evidence type="ECO:0000256" key="1">
    <source>
        <dbReference type="SAM" id="Phobius"/>
    </source>
</evidence>
<dbReference type="EMBL" id="LAEW01000001">
    <property type="protein sequence ID" value="KJQ46400.1"/>
    <property type="molecule type" value="Genomic_DNA"/>
</dbReference>
<dbReference type="KEGG" id="mmyi:mycmycITA_00570"/>
<reference evidence="2 3" key="1">
    <citation type="submission" date="2015-02" db="EMBL/GenBank/DDBJ databases">
        <title>Mycoplasma mycoides subsp. mycoides strain:B237 Genome sequencing.</title>
        <authorList>
            <person name="Fischer A."/>
            <person name="Santana-Cruz I."/>
            <person name="Schieck E."/>
            <person name="Gourle H."/>
            <person name="Lambert M."/>
            <person name="Nadendla S."/>
            <person name="Miller R.A."/>
            <person name="Weber J."/>
            <person name="Bongcam-Rudloff E."/>
            <person name="Vashee S."/>
            <person name="Frey J."/>
            <person name="Jores J."/>
        </authorList>
    </citation>
    <scope>NUCLEOTIDE SEQUENCE [LARGE SCALE GENOMIC DNA]</scope>
    <source>
        <strain evidence="2 3">B237</strain>
    </source>
</reference>
<dbReference type="Proteomes" id="UP000033624">
    <property type="component" value="Unassembled WGS sequence"/>
</dbReference>
<gene>
    <name evidence="2" type="ORF">TS59_0586</name>
</gene>
<name>A0AAE2EJ45_MYCMY</name>
<accession>A0AAE2EJ45</accession>
<proteinExistence type="predicted"/>
<dbReference type="AlphaFoldDB" id="A0AAE2EJ45"/>